<feature type="region of interest" description="Disordered" evidence="1">
    <location>
        <begin position="198"/>
        <end position="265"/>
    </location>
</feature>
<sequence length="265" mass="29520">METDVALVLGIICALILILFTFLGFLGYCGLFAPIDIRAGKPPFEELKVAYKFCRGPYKTSGGLFTEVHNLAPSLKCIGMYYDDPDEVEPMQLRFLVGAILNDSLCPADETLLKKLQEEGYRTVTFPAVDNVISTTFPFRGSVSVILAVARVYPQLKEYIKEKHLCAHPFLEIYESDKVLFVCPLAKQDEFYVDEAVEDPEEGGTSDQGFTSEDQEETTVSNEAPPIPEQRIQTINSTPVEESDRASRSSTTSSFEELRLDSTSN</sequence>
<dbReference type="AlphaFoldDB" id="A0A2R5LEI1"/>
<proteinExistence type="predicted"/>
<feature type="compositionally biased region" description="Polar residues" evidence="1">
    <location>
        <begin position="231"/>
        <end position="240"/>
    </location>
</feature>
<dbReference type="SUPFAM" id="SSF55136">
    <property type="entry name" value="Probable bacterial effector-binding domain"/>
    <property type="match status" value="1"/>
</dbReference>
<accession>A0A2R5LEI1</accession>
<evidence type="ECO:0000313" key="3">
    <source>
        <dbReference type="EMBL" id="MBY07933.1"/>
    </source>
</evidence>
<dbReference type="Gene3D" id="3.20.80.10">
    <property type="entry name" value="Regulatory factor, effector binding domain"/>
    <property type="match status" value="1"/>
</dbReference>
<keyword evidence="2" id="KW-0812">Transmembrane</keyword>
<feature type="compositionally biased region" description="Polar residues" evidence="1">
    <location>
        <begin position="205"/>
        <end position="222"/>
    </location>
</feature>
<reference evidence="3" key="1">
    <citation type="submission" date="2018-03" db="EMBL/GenBank/DDBJ databases">
        <title>The relapsing fever spirochete Borrelia turicatae persists in the highly oxidative environment of its soft-bodied tick vector.</title>
        <authorList>
            <person name="Bourret T.J."/>
            <person name="Boyle W.K."/>
            <person name="Valenzuela J.G."/>
            <person name="Oliveira F."/>
            <person name="Lopez J.E."/>
        </authorList>
    </citation>
    <scope>NUCLEOTIDE SEQUENCE</scope>
    <source>
        <strain evidence="3">Kansas strain/isolate</strain>
        <tissue evidence="3">Salivary glands</tissue>
    </source>
</reference>
<dbReference type="PANTHER" id="PTHR15949">
    <property type="entry name" value="TESTIS-EXPRESSED PROTEIN 264"/>
    <property type="match status" value="1"/>
</dbReference>
<dbReference type="GO" id="GO:0005634">
    <property type="term" value="C:nucleus"/>
    <property type="evidence" value="ECO:0007669"/>
    <property type="project" value="TreeGrafter"/>
</dbReference>
<name>A0A2R5LEI1_9ACAR</name>
<dbReference type="GO" id="GO:0005789">
    <property type="term" value="C:endoplasmic reticulum membrane"/>
    <property type="evidence" value="ECO:0007669"/>
    <property type="project" value="TreeGrafter"/>
</dbReference>
<dbReference type="GO" id="GO:0005657">
    <property type="term" value="C:replication fork"/>
    <property type="evidence" value="ECO:0007669"/>
    <property type="project" value="TreeGrafter"/>
</dbReference>
<feature type="compositionally biased region" description="Basic and acidic residues" evidence="1">
    <location>
        <begin position="256"/>
        <end position="265"/>
    </location>
</feature>
<dbReference type="PANTHER" id="PTHR15949:SF3">
    <property type="entry name" value="TESTIS-EXPRESSED PROTEIN 264"/>
    <property type="match status" value="1"/>
</dbReference>
<dbReference type="InterPro" id="IPR011256">
    <property type="entry name" value="Reg_factor_effector_dom_sf"/>
</dbReference>
<keyword evidence="2" id="KW-1133">Transmembrane helix</keyword>
<dbReference type="EMBL" id="GGLE01003807">
    <property type="protein sequence ID" value="MBY07933.1"/>
    <property type="molecule type" value="Transcribed_RNA"/>
</dbReference>
<dbReference type="GO" id="GO:0000421">
    <property type="term" value="C:autophagosome membrane"/>
    <property type="evidence" value="ECO:0007669"/>
    <property type="project" value="TreeGrafter"/>
</dbReference>
<keyword evidence="2" id="KW-0472">Membrane</keyword>
<feature type="transmembrane region" description="Helical" evidence="2">
    <location>
        <begin position="6"/>
        <end position="31"/>
    </location>
</feature>
<dbReference type="GO" id="GO:0106300">
    <property type="term" value="P:protein-DNA covalent cross-linking repair"/>
    <property type="evidence" value="ECO:0007669"/>
    <property type="project" value="TreeGrafter"/>
</dbReference>
<protein>
    <submittedName>
        <fullName evidence="3">Putative sterol metabolic process</fullName>
    </submittedName>
</protein>
<organism evidence="3">
    <name type="scientific">Ornithodoros turicata</name>
    <dbReference type="NCBI Taxonomy" id="34597"/>
    <lineage>
        <taxon>Eukaryota</taxon>
        <taxon>Metazoa</taxon>
        <taxon>Ecdysozoa</taxon>
        <taxon>Arthropoda</taxon>
        <taxon>Chelicerata</taxon>
        <taxon>Arachnida</taxon>
        <taxon>Acari</taxon>
        <taxon>Parasitiformes</taxon>
        <taxon>Ixodida</taxon>
        <taxon>Ixodoidea</taxon>
        <taxon>Argasidae</taxon>
        <taxon>Ornithodorinae</taxon>
        <taxon>Ornithodoros</taxon>
    </lineage>
</organism>
<dbReference type="GO" id="GO:0061709">
    <property type="term" value="P:reticulophagy"/>
    <property type="evidence" value="ECO:0007669"/>
    <property type="project" value="TreeGrafter"/>
</dbReference>
<evidence type="ECO:0000256" key="2">
    <source>
        <dbReference type="SAM" id="Phobius"/>
    </source>
</evidence>
<evidence type="ECO:0000256" key="1">
    <source>
        <dbReference type="SAM" id="MobiDB-lite"/>
    </source>
</evidence>